<sequence>MCGRFVVAGATGDLVSLFDVDLPAESLPGPSWNIAPTDPVAIILDAVPKGPDAGSEPIRRMESAKWGLVPAWSKDPKSGPSAINARIESVIEKPTFKTAVQKRRALVPATGYYEWRTADGVKTPYFISLGEGQVMAFAGLYEWWRNPAAAEDAPDKWLLTTSILTQAATGELASIHDRMPVFLSPDVAEDWLDPHEPASAELLGAVSLGGIELADDAEFYAVSPAVGNVRNNGPELIEPA</sequence>
<evidence type="ECO:0000256" key="6">
    <source>
        <dbReference type="ARBA" id="ARBA00023125"/>
    </source>
</evidence>
<organism evidence="9 10">
    <name type="scientific">Antiquaquibacter soli</name>
    <dbReference type="NCBI Taxonomy" id="3064523"/>
    <lineage>
        <taxon>Bacteria</taxon>
        <taxon>Bacillati</taxon>
        <taxon>Actinomycetota</taxon>
        <taxon>Actinomycetes</taxon>
        <taxon>Micrococcales</taxon>
        <taxon>Microbacteriaceae</taxon>
        <taxon>Antiquaquibacter</taxon>
    </lineage>
</organism>
<evidence type="ECO:0000256" key="7">
    <source>
        <dbReference type="ARBA" id="ARBA00023239"/>
    </source>
</evidence>
<keyword evidence="4 8" id="KW-0378">Hydrolase</keyword>
<dbReference type="Proteomes" id="UP001241072">
    <property type="component" value="Unassembled WGS sequence"/>
</dbReference>
<dbReference type="InterPro" id="IPR036590">
    <property type="entry name" value="SRAP-like"/>
</dbReference>
<dbReference type="PANTHER" id="PTHR13604">
    <property type="entry name" value="DC12-RELATED"/>
    <property type="match status" value="1"/>
</dbReference>
<dbReference type="Gene3D" id="3.90.1680.10">
    <property type="entry name" value="SOS response associated peptidase-like"/>
    <property type="match status" value="1"/>
</dbReference>
<dbReference type="EC" id="3.4.-.-" evidence="8"/>
<keyword evidence="10" id="KW-1185">Reference proteome</keyword>
<keyword evidence="3" id="KW-0227">DNA damage</keyword>
<comment type="caution">
    <text evidence="9">The sequence shown here is derived from an EMBL/GenBank/DDBJ whole genome shotgun (WGS) entry which is preliminary data.</text>
</comment>
<gene>
    <name evidence="9" type="ORF">Q5716_08305</name>
</gene>
<name>A0ABT9BMH4_9MICO</name>
<dbReference type="RefSeq" id="WP_305002604.1">
    <property type="nucleotide sequence ID" value="NZ_JAUQUB010000001.1"/>
</dbReference>
<evidence type="ECO:0000256" key="1">
    <source>
        <dbReference type="ARBA" id="ARBA00008136"/>
    </source>
</evidence>
<proteinExistence type="inferred from homology"/>
<dbReference type="EMBL" id="JAUQUB010000001">
    <property type="protein sequence ID" value="MDO7882223.1"/>
    <property type="molecule type" value="Genomic_DNA"/>
</dbReference>
<dbReference type="SUPFAM" id="SSF143081">
    <property type="entry name" value="BB1717-like"/>
    <property type="match status" value="1"/>
</dbReference>
<reference evidence="9 10" key="1">
    <citation type="submission" date="2023-07" db="EMBL/GenBank/DDBJ databases">
        <title>Protaetiibacter sp. nov WY-16 isolated from soil.</title>
        <authorList>
            <person name="Liu B."/>
            <person name="Wan Y."/>
        </authorList>
    </citation>
    <scope>NUCLEOTIDE SEQUENCE [LARGE SCALE GENOMIC DNA]</scope>
    <source>
        <strain evidence="9 10">WY-16</strain>
    </source>
</reference>
<evidence type="ECO:0000313" key="10">
    <source>
        <dbReference type="Proteomes" id="UP001241072"/>
    </source>
</evidence>
<dbReference type="InterPro" id="IPR003738">
    <property type="entry name" value="SRAP"/>
</dbReference>
<keyword evidence="6" id="KW-0238">DNA-binding</keyword>
<keyword evidence="5" id="KW-0190">Covalent protein-DNA linkage</keyword>
<evidence type="ECO:0000256" key="3">
    <source>
        <dbReference type="ARBA" id="ARBA00022763"/>
    </source>
</evidence>
<evidence type="ECO:0000256" key="8">
    <source>
        <dbReference type="RuleBase" id="RU364100"/>
    </source>
</evidence>
<protein>
    <recommendedName>
        <fullName evidence="8">Abasic site processing protein</fullName>
        <ecNumber evidence="8">3.4.-.-</ecNumber>
    </recommendedName>
</protein>
<evidence type="ECO:0000313" key="9">
    <source>
        <dbReference type="EMBL" id="MDO7882223.1"/>
    </source>
</evidence>
<evidence type="ECO:0000256" key="2">
    <source>
        <dbReference type="ARBA" id="ARBA00022670"/>
    </source>
</evidence>
<evidence type="ECO:0000256" key="5">
    <source>
        <dbReference type="ARBA" id="ARBA00023124"/>
    </source>
</evidence>
<keyword evidence="2 8" id="KW-0645">Protease</keyword>
<accession>A0ABT9BMH4</accession>
<dbReference type="Pfam" id="PF02586">
    <property type="entry name" value="SRAP"/>
    <property type="match status" value="1"/>
</dbReference>
<comment type="similarity">
    <text evidence="1 8">Belongs to the SOS response-associated peptidase family.</text>
</comment>
<evidence type="ECO:0000256" key="4">
    <source>
        <dbReference type="ARBA" id="ARBA00022801"/>
    </source>
</evidence>
<keyword evidence="7" id="KW-0456">Lyase</keyword>
<dbReference type="PANTHER" id="PTHR13604:SF0">
    <property type="entry name" value="ABASIC SITE PROCESSING PROTEIN HMCES"/>
    <property type="match status" value="1"/>
</dbReference>